<gene>
    <name evidence="8" type="primary">perR_1</name>
    <name evidence="8" type="ORF">ERS852523_02233</name>
</gene>
<dbReference type="GO" id="GO:0003700">
    <property type="term" value="F:DNA-binding transcription factor activity"/>
    <property type="evidence" value="ECO:0007669"/>
    <property type="project" value="InterPro"/>
</dbReference>
<evidence type="ECO:0000256" key="2">
    <source>
        <dbReference type="ARBA" id="ARBA00022491"/>
    </source>
</evidence>
<dbReference type="GO" id="GO:1900376">
    <property type="term" value="P:regulation of secondary metabolite biosynthetic process"/>
    <property type="evidence" value="ECO:0007669"/>
    <property type="project" value="TreeGrafter"/>
</dbReference>
<evidence type="ECO:0000313" key="9">
    <source>
        <dbReference type="Proteomes" id="UP000095712"/>
    </source>
</evidence>
<evidence type="ECO:0000256" key="5">
    <source>
        <dbReference type="ARBA" id="ARBA00023125"/>
    </source>
</evidence>
<feature type="binding site" evidence="7">
    <location>
        <position position="122"/>
    </location>
    <ligand>
        <name>Zn(2+)</name>
        <dbReference type="ChEBI" id="CHEBI:29105"/>
    </ligand>
</feature>
<evidence type="ECO:0000256" key="6">
    <source>
        <dbReference type="ARBA" id="ARBA00023163"/>
    </source>
</evidence>
<keyword evidence="4" id="KW-0805">Transcription regulation</keyword>
<dbReference type="GO" id="GO:0045892">
    <property type="term" value="P:negative regulation of DNA-templated transcription"/>
    <property type="evidence" value="ECO:0007669"/>
    <property type="project" value="TreeGrafter"/>
</dbReference>
<feature type="binding site" evidence="7">
    <location>
        <position position="125"/>
    </location>
    <ligand>
        <name>Zn(2+)</name>
        <dbReference type="ChEBI" id="CHEBI:29105"/>
    </ligand>
</feature>
<feature type="binding site" evidence="7">
    <location>
        <position position="85"/>
    </location>
    <ligand>
        <name>Zn(2+)</name>
        <dbReference type="ChEBI" id="CHEBI:29105"/>
    </ligand>
</feature>
<keyword evidence="6" id="KW-0804">Transcription</keyword>
<sequence>MTSRRNTIQKDLVRNTVYEMRRHVTANEVYEFIKEAYPTIGKGTVYRNLDILVEEGALRKVEVPDGPNRFDFILKNHYHVRCIKCGEIFDVDMDQIPDLLERIHNTHGIEFVDYDISFKGICPKCREKVKEEQHG</sequence>
<dbReference type="InterPro" id="IPR002481">
    <property type="entry name" value="FUR"/>
</dbReference>
<dbReference type="InterPro" id="IPR043135">
    <property type="entry name" value="Fur_C"/>
</dbReference>
<dbReference type="Pfam" id="PF01475">
    <property type="entry name" value="FUR"/>
    <property type="match status" value="1"/>
</dbReference>
<accession>A0A174PMG8</accession>
<reference evidence="8 9" key="1">
    <citation type="submission" date="2015-09" db="EMBL/GenBank/DDBJ databases">
        <authorList>
            <consortium name="Pathogen Informatics"/>
        </authorList>
    </citation>
    <scope>NUCLEOTIDE SEQUENCE [LARGE SCALE GENOMIC DNA]</scope>
    <source>
        <strain evidence="8 9">2789STDY5834911</strain>
    </source>
</reference>
<name>A0A174PMG8_9FIRM</name>
<evidence type="ECO:0000256" key="7">
    <source>
        <dbReference type="PIRSR" id="PIRSR602481-1"/>
    </source>
</evidence>
<dbReference type="SUPFAM" id="SSF46785">
    <property type="entry name" value="Winged helix' DNA-binding domain"/>
    <property type="match status" value="1"/>
</dbReference>
<dbReference type="PANTHER" id="PTHR33202">
    <property type="entry name" value="ZINC UPTAKE REGULATION PROTEIN"/>
    <property type="match status" value="1"/>
</dbReference>
<keyword evidence="3 7" id="KW-0862">Zinc</keyword>
<organism evidence="8 9">
    <name type="scientific">Blautia wexlerae</name>
    <dbReference type="NCBI Taxonomy" id="418240"/>
    <lineage>
        <taxon>Bacteria</taxon>
        <taxon>Bacillati</taxon>
        <taxon>Bacillota</taxon>
        <taxon>Clostridia</taxon>
        <taxon>Lachnospirales</taxon>
        <taxon>Lachnospiraceae</taxon>
        <taxon>Blautia</taxon>
    </lineage>
</organism>
<dbReference type="InterPro" id="IPR036388">
    <property type="entry name" value="WH-like_DNA-bd_sf"/>
</dbReference>
<dbReference type="EMBL" id="CZAW01000022">
    <property type="protein sequence ID" value="CUP62193.1"/>
    <property type="molecule type" value="Genomic_DNA"/>
</dbReference>
<keyword evidence="7" id="KW-0479">Metal-binding</keyword>
<dbReference type="GO" id="GO:0000976">
    <property type="term" value="F:transcription cis-regulatory region binding"/>
    <property type="evidence" value="ECO:0007669"/>
    <property type="project" value="TreeGrafter"/>
</dbReference>
<keyword evidence="5" id="KW-0238">DNA-binding</keyword>
<comment type="similarity">
    <text evidence="1">Belongs to the Fur family.</text>
</comment>
<dbReference type="RefSeq" id="WP_055151682.1">
    <property type="nucleotide sequence ID" value="NZ_CZAW01000022.1"/>
</dbReference>
<evidence type="ECO:0000256" key="4">
    <source>
        <dbReference type="ARBA" id="ARBA00023015"/>
    </source>
</evidence>
<evidence type="ECO:0000313" key="8">
    <source>
        <dbReference type="EMBL" id="CUP62193.1"/>
    </source>
</evidence>
<dbReference type="GO" id="GO:0008270">
    <property type="term" value="F:zinc ion binding"/>
    <property type="evidence" value="ECO:0007669"/>
    <property type="project" value="TreeGrafter"/>
</dbReference>
<protein>
    <submittedName>
        <fullName evidence="8">Peroxide-responsive repressor perR</fullName>
    </submittedName>
</protein>
<dbReference type="CDD" id="cd07153">
    <property type="entry name" value="Fur_like"/>
    <property type="match status" value="1"/>
</dbReference>
<dbReference type="InterPro" id="IPR036390">
    <property type="entry name" value="WH_DNA-bd_sf"/>
</dbReference>
<dbReference type="OrthoDB" id="8659436at2"/>
<dbReference type="PANTHER" id="PTHR33202:SF7">
    <property type="entry name" value="FERRIC UPTAKE REGULATION PROTEIN"/>
    <property type="match status" value="1"/>
</dbReference>
<keyword evidence="2" id="KW-0678">Repressor</keyword>
<proteinExistence type="inferred from homology"/>
<dbReference type="Gene3D" id="3.30.1490.190">
    <property type="match status" value="1"/>
</dbReference>
<dbReference type="Gene3D" id="1.10.10.10">
    <property type="entry name" value="Winged helix-like DNA-binding domain superfamily/Winged helix DNA-binding domain"/>
    <property type="match status" value="1"/>
</dbReference>
<evidence type="ECO:0000256" key="1">
    <source>
        <dbReference type="ARBA" id="ARBA00007957"/>
    </source>
</evidence>
<comment type="cofactor">
    <cofactor evidence="7">
        <name>Zn(2+)</name>
        <dbReference type="ChEBI" id="CHEBI:29105"/>
    </cofactor>
    <text evidence="7">Binds 1 zinc ion per subunit.</text>
</comment>
<feature type="binding site" evidence="7">
    <location>
        <position position="82"/>
    </location>
    <ligand>
        <name>Zn(2+)</name>
        <dbReference type="ChEBI" id="CHEBI:29105"/>
    </ligand>
</feature>
<evidence type="ECO:0000256" key="3">
    <source>
        <dbReference type="ARBA" id="ARBA00022833"/>
    </source>
</evidence>
<dbReference type="AlphaFoldDB" id="A0A174PMG8"/>
<dbReference type="Proteomes" id="UP000095712">
    <property type="component" value="Unassembled WGS sequence"/>
</dbReference>